<proteinExistence type="inferred from homology"/>
<dbReference type="InterPro" id="IPR008688">
    <property type="entry name" value="ATP_synth_Bsub_B/MI25"/>
</dbReference>
<comment type="subunit">
    <text evidence="9">F-type ATPases have 2 components, CF(1) - the catalytic core - and CF(0) - the membrane proton channel. CF(1) and CF(0) have multiple subunits.</text>
</comment>
<dbReference type="STRING" id="178035.A0A154PFG9"/>
<dbReference type="OMA" id="PEEWFTF"/>
<comment type="function">
    <text evidence="9">Subunit b, of the mitochondrial membrane ATP synthase complex (F(1)F(0) ATP synthase or Complex V) that produces ATP from ADP in the presence of a proton gradient across the membrane which is generated by electron transport complexes of the respiratory chain. ATP synthase complex consist of a soluble F(1) head domain - the catalytic core - and a membrane F(1) domain - the membrane proton channel. These two domains are linked by a central stalk rotating inside the F(1) region and a stationary peripheral stalk. During catalysis, ATP synthesis in the catalytic domain of F(1) is coupled via a rotary mechanism of the central stalk subunits to proton translocation. In vivo, can only synthesize ATP although its ATP hydrolase activity can be activated artificially in vitro. Part of the complex F(0) domain. Part of the complex F(0) domain and the peripheric stalk, which acts as a stator to hold the catalytic alpha(3)beta(3) subcomplex and subunit a/ATP6 static relative to the rotary elements.</text>
</comment>
<protein>
    <recommendedName>
        <fullName evidence="9">ATP synthase subunit b</fullName>
    </recommendedName>
</protein>
<keyword evidence="11" id="KW-1185">Reference proteome</keyword>
<evidence type="ECO:0000256" key="4">
    <source>
        <dbReference type="ARBA" id="ARBA00022781"/>
    </source>
</evidence>
<sequence>MLSRLAFRNAQALSVAVRGIQTSTPTSSEYQRPKRLIEPSPVRHGFIPDEWFTFFYSKTGATGPYVFLATLSTYLLSKEYYVLEHEFYNGLSVLMIVIIGVKKFGPGVAKYLDKKVDEYEANLSDGRAAQLQAHEDNIKNIECEKWRLDAQKMIYDIRKQNILMQLEATYRERLNQVYTEVKKRLDYNSQLDMVERRIAQKHMAQWIINSVLKSITPEQEKANLQQCIKNLEALAVKA</sequence>
<accession>A0A154PFG9</accession>
<dbReference type="InterPro" id="IPR013837">
    <property type="entry name" value="ATP_synth_F0_suB"/>
</dbReference>
<evidence type="ECO:0000256" key="9">
    <source>
        <dbReference type="RuleBase" id="RU368017"/>
    </source>
</evidence>
<keyword evidence="3 9" id="KW-0138">CF(0)</keyword>
<keyword evidence="7 9" id="KW-0496">Mitochondrion</keyword>
<dbReference type="GO" id="GO:0046933">
    <property type="term" value="F:proton-transporting ATP synthase activity, rotational mechanism"/>
    <property type="evidence" value="ECO:0007669"/>
    <property type="project" value="TreeGrafter"/>
</dbReference>
<name>A0A154PFG9_DUFNO</name>
<keyword evidence="5 9" id="KW-0999">Mitochondrion inner membrane</keyword>
<evidence type="ECO:0000256" key="7">
    <source>
        <dbReference type="ARBA" id="ARBA00023128"/>
    </source>
</evidence>
<dbReference type="AlphaFoldDB" id="A0A154PFG9"/>
<comment type="subcellular location">
    <subcellularLocation>
        <location evidence="9">Mitochondrion</location>
    </subcellularLocation>
    <subcellularLocation>
        <location evidence="9">Mitochondrion inner membrane</location>
    </subcellularLocation>
</comment>
<keyword evidence="6 9" id="KW-0406">Ion transport</keyword>
<evidence type="ECO:0000256" key="3">
    <source>
        <dbReference type="ARBA" id="ARBA00022547"/>
    </source>
</evidence>
<evidence type="ECO:0000256" key="6">
    <source>
        <dbReference type="ARBA" id="ARBA00023065"/>
    </source>
</evidence>
<dbReference type="OrthoDB" id="67388at2759"/>
<dbReference type="Proteomes" id="UP000076502">
    <property type="component" value="Unassembled WGS sequence"/>
</dbReference>
<keyword evidence="2 9" id="KW-0813">Transport</keyword>
<organism evidence="10 11">
    <name type="scientific">Dufourea novaeangliae</name>
    <name type="common">Sweat bee</name>
    <dbReference type="NCBI Taxonomy" id="178035"/>
    <lineage>
        <taxon>Eukaryota</taxon>
        <taxon>Metazoa</taxon>
        <taxon>Ecdysozoa</taxon>
        <taxon>Arthropoda</taxon>
        <taxon>Hexapoda</taxon>
        <taxon>Insecta</taxon>
        <taxon>Pterygota</taxon>
        <taxon>Neoptera</taxon>
        <taxon>Endopterygota</taxon>
        <taxon>Hymenoptera</taxon>
        <taxon>Apocrita</taxon>
        <taxon>Aculeata</taxon>
        <taxon>Apoidea</taxon>
        <taxon>Anthophila</taxon>
        <taxon>Halictidae</taxon>
        <taxon>Rophitinae</taxon>
        <taxon>Dufourea</taxon>
    </lineage>
</organism>
<keyword evidence="4 9" id="KW-0375">Hydrogen ion transport</keyword>
<dbReference type="Pfam" id="PF05405">
    <property type="entry name" value="Mt_ATP-synt_B"/>
    <property type="match status" value="1"/>
</dbReference>
<gene>
    <name evidence="10" type="ORF">WN55_01017</name>
</gene>
<dbReference type="PANTHER" id="PTHR12733:SF3">
    <property type="entry name" value="ATP SYNTHASE F(0) COMPLEX SUBUNIT B1, MITOCHONDRIAL"/>
    <property type="match status" value="1"/>
</dbReference>
<dbReference type="GO" id="GO:0005743">
    <property type="term" value="C:mitochondrial inner membrane"/>
    <property type="evidence" value="ECO:0007669"/>
    <property type="project" value="UniProtKB-SubCell"/>
</dbReference>
<dbReference type="SUPFAM" id="SSF161060">
    <property type="entry name" value="ATP synthase B chain-like"/>
    <property type="match status" value="1"/>
</dbReference>
<evidence type="ECO:0000313" key="10">
    <source>
        <dbReference type="EMBL" id="KZC09980.1"/>
    </source>
</evidence>
<dbReference type="PANTHER" id="PTHR12733">
    <property type="entry name" value="MITOCHONDRIAL ATP SYNTHASE B CHAIN"/>
    <property type="match status" value="1"/>
</dbReference>
<evidence type="ECO:0000313" key="11">
    <source>
        <dbReference type="Proteomes" id="UP000076502"/>
    </source>
</evidence>
<evidence type="ECO:0000256" key="8">
    <source>
        <dbReference type="ARBA" id="ARBA00023136"/>
    </source>
</evidence>
<dbReference type="GO" id="GO:0045259">
    <property type="term" value="C:proton-transporting ATP synthase complex"/>
    <property type="evidence" value="ECO:0007669"/>
    <property type="project" value="UniProtKB-KW"/>
</dbReference>
<reference evidence="10 11" key="1">
    <citation type="submission" date="2015-07" db="EMBL/GenBank/DDBJ databases">
        <title>The genome of Dufourea novaeangliae.</title>
        <authorList>
            <person name="Pan H."/>
            <person name="Kapheim K."/>
        </authorList>
    </citation>
    <scope>NUCLEOTIDE SEQUENCE [LARGE SCALE GENOMIC DNA]</scope>
    <source>
        <strain evidence="10">0120121106</strain>
        <tissue evidence="10">Whole body</tissue>
    </source>
</reference>
<evidence type="ECO:0000256" key="5">
    <source>
        <dbReference type="ARBA" id="ARBA00022792"/>
    </source>
</evidence>
<comment type="similarity">
    <text evidence="1 9">Belongs to the eukaryotic ATPase B chain family.</text>
</comment>
<dbReference type="EMBL" id="KQ434879">
    <property type="protein sequence ID" value="KZC09980.1"/>
    <property type="molecule type" value="Genomic_DNA"/>
</dbReference>
<evidence type="ECO:0000256" key="1">
    <source>
        <dbReference type="ARBA" id="ARBA00007479"/>
    </source>
</evidence>
<dbReference type="Gene3D" id="1.20.5.2210">
    <property type="match status" value="1"/>
</dbReference>
<evidence type="ECO:0000256" key="2">
    <source>
        <dbReference type="ARBA" id="ARBA00022448"/>
    </source>
</evidence>
<keyword evidence="8 9" id="KW-0472">Membrane</keyword>